<gene>
    <name evidence="5" type="ORF">SAMN04488103_101314</name>
</gene>
<evidence type="ECO:0000313" key="6">
    <source>
        <dbReference type="Proteomes" id="UP000198761"/>
    </source>
</evidence>
<dbReference type="GO" id="GO:0005737">
    <property type="term" value="C:cytoplasm"/>
    <property type="evidence" value="ECO:0007669"/>
    <property type="project" value="UniProtKB-SubCell"/>
</dbReference>
<dbReference type="InterPro" id="IPR003697">
    <property type="entry name" value="Maf-like"/>
</dbReference>
<evidence type="ECO:0000256" key="2">
    <source>
        <dbReference type="ARBA" id="ARBA00022801"/>
    </source>
</evidence>
<proteinExistence type="inferred from homology"/>
<dbReference type="PIRSF" id="PIRSF006305">
    <property type="entry name" value="Maf"/>
    <property type="match status" value="1"/>
</dbReference>
<evidence type="ECO:0000256" key="3">
    <source>
        <dbReference type="ARBA" id="ARBA00023080"/>
    </source>
</evidence>
<dbReference type="PANTHER" id="PTHR43213:SF5">
    <property type="entry name" value="BIFUNCTIONAL DTTP_UTP PYROPHOSPHATASE_METHYLTRANSFERASE PROTEIN-RELATED"/>
    <property type="match status" value="1"/>
</dbReference>
<protein>
    <recommendedName>
        <fullName evidence="4">Nucleoside triphosphate pyrophosphatase</fullName>
        <ecNumber evidence="4">3.6.1.9</ecNumber>
    </recommendedName>
    <alternativeName>
        <fullName evidence="4">Nucleotide pyrophosphatase</fullName>
        <shortName evidence="4">Nucleotide PPase</shortName>
    </alternativeName>
</protein>
<dbReference type="AlphaFoldDB" id="A0A1H7YXI7"/>
<dbReference type="RefSeq" id="WP_425431761.1">
    <property type="nucleotide sequence ID" value="NZ_FOCE01000001.1"/>
</dbReference>
<comment type="caution">
    <text evidence="4">Lacks conserved residue(s) required for the propagation of feature annotation.</text>
</comment>
<dbReference type="GO" id="GO:0009117">
    <property type="term" value="P:nucleotide metabolic process"/>
    <property type="evidence" value="ECO:0007669"/>
    <property type="project" value="UniProtKB-KW"/>
</dbReference>
<accession>A0A1H7YXI7</accession>
<dbReference type="EC" id="3.6.1.9" evidence="4"/>
<organism evidence="5 6">
    <name type="scientific">Gemmobacter aquatilis</name>
    <dbReference type="NCBI Taxonomy" id="933059"/>
    <lineage>
        <taxon>Bacteria</taxon>
        <taxon>Pseudomonadati</taxon>
        <taxon>Pseudomonadota</taxon>
        <taxon>Alphaproteobacteria</taxon>
        <taxon>Rhodobacterales</taxon>
        <taxon>Paracoccaceae</taxon>
        <taxon>Gemmobacter</taxon>
    </lineage>
</organism>
<name>A0A1H7YXI7_9RHOB</name>
<comment type="catalytic activity">
    <reaction evidence="4">
        <text>a 2'-deoxyribonucleoside 5'-triphosphate + H2O = a 2'-deoxyribonucleoside 5'-phosphate + diphosphate + H(+)</text>
        <dbReference type="Rhea" id="RHEA:44644"/>
        <dbReference type="ChEBI" id="CHEBI:15377"/>
        <dbReference type="ChEBI" id="CHEBI:15378"/>
        <dbReference type="ChEBI" id="CHEBI:33019"/>
        <dbReference type="ChEBI" id="CHEBI:61560"/>
        <dbReference type="ChEBI" id="CHEBI:65317"/>
        <dbReference type="EC" id="3.6.1.9"/>
    </reaction>
</comment>
<dbReference type="InterPro" id="IPR029001">
    <property type="entry name" value="ITPase-like_fam"/>
</dbReference>
<reference evidence="5 6" key="1">
    <citation type="submission" date="2016-10" db="EMBL/GenBank/DDBJ databases">
        <authorList>
            <person name="de Groot N.N."/>
        </authorList>
    </citation>
    <scope>NUCLEOTIDE SEQUENCE [LARGE SCALE GENOMIC DNA]</scope>
    <source>
        <strain evidence="5 6">DSM 3857</strain>
    </source>
</reference>
<keyword evidence="2 4" id="KW-0378">Hydrolase</keyword>
<keyword evidence="3 4" id="KW-0546">Nucleotide metabolism</keyword>
<dbReference type="GO" id="GO:0047429">
    <property type="term" value="F:nucleoside triphosphate diphosphatase activity"/>
    <property type="evidence" value="ECO:0007669"/>
    <property type="project" value="UniProtKB-EC"/>
</dbReference>
<evidence type="ECO:0000256" key="1">
    <source>
        <dbReference type="ARBA" id="ARBA00001968"/>
    </source>
</evidence>
<dbReference type="Pfam" id="PF02545">
    <property type="entry name" value="Maf"/>
    <property type="match status" value="1"/>
</dbReference>
<evidence type="ECO:0000313" key="5">
    <source>
        <dbReference type="EMBL" id="SEM49879.1"/>
    </source>
</evidence>
<keyword evidence="4" id="KW-0963">Cytoplasm</keyword>
<comment type="cofactor">
    <cofactor evidence="1 4">
        <name>a divalent metal cation</name>
        <dbReference type="ChEBI" id="CHEBI:60240"/>
    </cofactor>
</comment>
<dbReference type="HAMAP" id="MF_00528">
    <property type="entry name" value="Maf"/>
    <property type="match status" value="1"/>
</dbReference>
<comment type="catalytic activity">
    <reaction evidence="4">
        <text>a ribonucleoside 5'-triphosphate + H2O = a ribonucleoside 5'-phosphate + diphosphate + H(+)</text>
        <dbReference type="Rhea" id="RHEA:23996"/>
        <dbReference type="ChEBI" id="CHEBI:15377"/>
        <dbReference type="ChEBI" id="CHEBI:15378"/>
        <dbReference type="ChEBI" id="CHEBI:33019"/>
        <dbReference type="ChEBI" id="CHEBI:58043"/>
        <dbReference type="ChEBI" id="CHEBI:61557"/>
        <dbReference type="EC" id="3.6.1.9"/>
    </reaction>
</comment>
<sequence>MTPIPNRPLLLASASATRLALLRAAALDVTAHAARIDEETIRRALEAEGAHPRDIADTLAEMKARKIADRNPEALVLGCDQVLEFDRRVWAKPETPEEARTQLCALRGQTHRLLSALVLYDAGEPVWRHVGRADLTMRDFSEAWLDSYIARNWDSIRHSVGAYKLEEEGVRLFTRVEGDYFTVLGLPLLPLLGYLELRGFIAT</sequence>
<comment type="function">
    <text evidence="4">Nucleoside triphosphate pyrophosphatase. May have a dual role in cell division arrest and in preventing the incorporation of modified nucleotides into cellular nucleic acids.</text>
</comment>
<dbReference type="CDD" id="cd00555">
    <property type="entry name" value="Maf"/>
    <property type="match status" value="1"/>
</dbReference>
<dbReference type="PANTHER" id="PTHR43213">
    <property type="entry name" value="BIFUNCTIONAL DTTP/UTP PYROPHOSPHATASE/METHYLTRANSFERASE PROTEIN-RELATED"/>
    <property type="match status" value="1"/>
</dbReference>
<evidence type="ECO:0000256" key="4">
    <source>
        <dbReference type="HAMAP-Rule" id="MF_00528"/>
    </source>
</evidence>
<dbReference type="EMBL" id="FOCE01000001">
    <property type="protein sequence ID" value="SEM49879.1"/>
    <property type="molecule type" value="Genomic_DNA"/>
</dbReference>
<dbReference type="Proteomes" id="UP000198761">
    <property type="component" value="Unassembled WGS sequence"/>
</dbReference>
<comment type="subcellular location">
    <subcellularLocation>
        <location evidence="4">Cytoplasm</location>
    </subcellularLocation>
</comment>
<keyword evidence="6" id="KW-1185">Reference proteome</keyword>
<dbReference type="SUPFAM" id="SSF52972">
    <property type="entry name" value="ITPase-like"/>
    <property type="match status" value="1"/>
</dbReference>
<feature type="active site" description="Proton acceptor" evidence="4">
    <location>
        <position position="80"/>
    </location>
</feature>
<dbReference type="STRING" id="933059.SAMN04488103_101314"/>
<dbReference type="Gene3D" id="3.90.950.10">
    <property type="match status" value="1"/>
</dbReference>
<comment type="similarity">
    <text evidence="4">Belongs to the Maf family.</text>
</comment>